<dbReference type="Proteomes" id="UP000254711">
    <property type="component" value="Unassembled WGS sequence"/>
</dbReference>
<keyword evidence="5" id="KW-0574">Periplasm</keyword>
<comment type="function">
    <text evidence="5">Involved in copper resistance.</text>
</comment>
<dbReference type="Gene3D" id="2.60.40.1220">
    <property type="match status" value="1"/>
</dbReference>
<evidence type="ECO:0000256" key="3">
    <source>
        <dbReference type="ARBA" id="ARBA00022729"/>
    </source>
</evidence>
<dbReference type="GO" id="GO:0005507">
    <property type="term" value="F:copper ion binding"/>
    <property type="evidence" value="ECO:0007669"/>
    <property type="project" value="UniProtKB-UniRule"/>
</dbReference>
<keyword evidence="3 5" id="KW-0732">Signal</keyword>
<keyword evidence="9" id="KW-1185">Reference proteome</keyword>
<name>A0A370K3W7_9GAMM</name>
<dbReference type="PANTHER" id="PTHR34820:SF4">
    <property type="entry name" value="INNER MEMBRANE PROTEIN YEBZ"/>
    <property type="match status" value="1"/>
</dbReference>
<dbReference type="GO" id="GO:0005886">
    <property type="term" value="C:plasma membrane"/>
    <property type="evidence" value="ECO:0007669"/>
    <property type="project" value="TreeGrafter"/>
</dbReference>
<dbReference type="InterPro" id="IPR032694">
    <property type="entry name" value="CopC/D"/>
</dbReference>
<dbReference type="GO" id="GO:0006825">
    <property type="term" value="P:copper ion transport"/>
    <property type="evidence" value="ECO:0007669"/>
    <property type="project" value="InterPro"/>
</dbReference>
<keyword evidence="4 5" id="KW-0186">Copper</keyword>
<organism evidence="8 9">
    <name type="scientific">Dyella solisilvae</name>
    <dbReference type="NCBI Taxonomy" id="1920168"/>
    <lineage>
        <taxon>Bacteria</taxon>
        <taxon>Pseudomonadati</taxon>
        <taxon>Pseudomonadota</taxon>
        <taxon>Gammaproteobacteria</taxon>
        <taxon>Lysobacterales</taxon>
        <taxon>Rhodanobacteraceae</taxon>
        <taxon>Dyella</taxon>
    </lineage>
</organism>
<evidence type="ECO:0000313" key="8">
    <source>
        <dbReference type="EMBL" id="RDI97341.1"/>
    </source>
</evidence>
<proteinExistence type="inferred from homology"/>
<dbReference type="InterPro" id="IPR014755">
    <property type="entry name" value="Cu-Rt/internalin_Ig-like"/>
</dbReference>
<dbReference type="GO" id="GO:0046688">
    <property type="term" value="P:response to copper ion"/>
    <property type="evidence" value="ECO:0007669"/>
    <property type="project" value="UniProtKB-UniRule"/>
</dbReference>
<dbReference type="AlphaFoldDB" id="A0A370K3W7"/>
<feature type="domain" description="CopC" evidence="7">
    <location>
        <begin position="26"/>
        <end position="119"/>
    </location>
</feature>
<dbReference type="InterPro" id="IPR014756">
    <property type="entry name" value="Ig_E-set"/>
</dbReference>
<sequence>MRRCRRFVILSLAVAAAVASVGASAHAVLLDSTPKAHGALPAGHTQVVLKYNSKIDQARSRLVLVAPDHSETTLAITADGDKPNELDSTADLKPGNYTLHWQALALDGHLTRGDLPFTVTAAP</sequence>
<evidence type="ECO:0000256" key="1">
    <source>
        <dbReference type="ARBA" id="ARBA00004196"/>
    </source>
</evidence>
<dbReference type="RefSeq" id="WP_114826187.1">
    <property type="nucleotide sequence ID" value="NZ_QQSY01000005.1"/>
</dbReference>
<accession>A0A370K3W7</accession>
<comment type="similarity">
    <text evidence="5">Belongs to the CopC family.</text>
</comment>
<comment type="subcellular location">
    <subcellularLocation>
        <location evidence="1">Cell envelope</location>
    </subcellularLocation>
    <subcellularLocation>
        <location evidence="5">Periplasm</location>
    </subcellularLocation>
</comment>
<evidence type="ECO:0000259" key="7">
    <source>
        <dbReference type="Pfam" id="PF04234"/>
    </source>
</evidence>
<dbReference type="EMBL" id="QQSY01000005">
    <property type="protein sequence ID" value="RDI97341.1"/>
    <property type="molecule type" value="Genomic_DNA"/>
</dbReference>
<evidence type="ECO:0000256" key="5">
    <source>
        <dbReference type="RuleBase" id="RU369037"/>
    </source>
</evidence>
<dbReference type="OrthoDB" id="9796814at2"/>
<dbReference type="Pfam" id="PF04234">
    <property type="entry name" value="CopC"/>
    <property type="match status" value="1"/>
</dbReference>
<reference evidence="8 9" key="1">
    <citation type="submission" date="2018-07" db="EMBL/GenBank/DDBJ databases">
        <title>Dyella solisilvae sp. nov., isolated from the pine and broad-leaved mixed forest soil.</title>
        <authorList>
            <person name="Gao Z."/>
            <person name="Qiu L."/>
        </authorList>
    </citation>
    <scope>NUCLEOTIDE SEQUENCE [LARGE SCALE GENOMIC DNA]</scope>
    <source>
        <strain evidence="8 9">DHG54</strain>
    </source>
</reference>
<dbReference type="PANTHER" id="PTHR34820">
    <property type="entry name" value="INNER MEMBRANE PROTEIN YEBZ"/>
    <property type="match status" value="1"/>
</dbReference>
<evidence type="ECO:0000256" key="6">
    <source>
        <dbReference type="SAM" id="SignalP"/>
    </source>
</evidence>
<feature type="chain" id="PRO_5016886572" description="Copper resistance protein C" evidence="6">
    <location>
        <begin position="28"/>
        <end position="123"/>
    </location>
</feature>
<evidence type="ECO:0000313" key="9">
    <source>
        <dbReference type="Proteomes" id="UP000254711"/>
    </source>
</evidence>
<protein>
    <recommendedName>
        <fullName evidence="5">Copper resistance protein C</fullName>
    </recommendedName>
</protein>
<dbReference type="GO" id="GO:0042597">
    <property type="term" value="C:periplasmic space"/>
    <property type="evidence" value="ECO:0007669"/>
    <property type="project" value="UniProtKB-SubCell"/>
</dbReference>
<evidence type="ECO:0000256" key="2">
    <source>
        <dbReference type="ARBA" id="ARBA00022723"/>
    </source>
</evidence>
<feature type="signal peptide" evidence="6">
    <location>
        <begin position="1"/>
        <end position="27"/>
    </location>
</feature>
<dbReference type="SUPFAM" id="SSF81296">
    <property type="entry name" value="E set domains"/>
    <property type="match status" value="1"/>
</dbReference>
<keyword evidence="2 5" id="KW-0479">Metal-binding</keyword>
<dbReference type="GO" id="GO:0030313">
    <property type="term" value="C:cell envelope"/>
    <property type="evidence" value="ECO:0007669"/>
    <property type="project" value="UniProtKB-SubCell"/>
</dbReference>
<dbReference type="InterPro" id="IPR007348">
    <property type="entry name" value="CopC_dom"/>
</dbReference>
<gene>
    <name evidence="8" type="ORF">DVT68_16415</name>
</gene>
<comment type="caution">
    <text evidence="8">The sequence shown here is derived from an EMBL/GenBank/DDBJ whole genome shotgun (WGS) entry which is preliminary data.</text>
</comment>
<evidence type="ECO:0000256" key="4">
    <source>
        <dbReference type="ARBA" id="ARBA00023008"/>
    </source>
</evidence>